<dbReference type="EMBL" id="MJUW02000060">
    <property type="protein sequence ID" value="OQD46056.1"/>
    <property type="molecule type" value="Genomic_DNA"/>
</dbReference>
<sequence length="90" mass="10229">MIIAWRSTPQTNFLYESGGIASKKALARTPAMHLDGTLHVVIAVTSDLFRVNSAKQSFTRKKRYLLKRDYEKTCKKKILYGNTILSCNYG</sequence>
<organism evidence="1 2">
    <name type="scientific">Candidatus Brocadia sapporoensis</name>
    <dbReference type="NCBI Taxonomy" id="392547"/>
    <lineage>
        <taxon>Bacteria</taxon>
        <taxon>Pseudomonadati</taxon>
        <taxon>Planctomycetota</taxon>
        <taxon>Candidatus Brocadiia</taxon>
        <taxon>Candidatus Brocadiales</taxon>
        <taxon>Candidatus Brocadiaceae</taxon>
        <taxon>Candidatus Brocadia</taxon>
    </lineage>
</organism>
<comment type="caution">
    <text evidence="1">The sequence shown here is derived from an EMBL/GenBank/DDBJ whole genome shotgun (WGS) entry which is preliminary data.</text>
</comment>
<accession>A0A1V6M147</accession>
<evidence type="ECO:0000313" key="1">
    <source>
        <dbReference type="EMBL" id="OQD46056.1"/>
    </source>
</evidence>
<gene>
    <name evidence="1" type="ORF">BIY37_05255</name>
</gene>
<evidence type="ECO:0000313" key="2">
    <source>
        <dbReference type="Proteomes" id="UP000242219"/>
    </source>
</evidence>
<name>A0A1V6M147_9BACT</name>
<dbReference type="AlphaFoldDB" id="A0A1V6M147"/>
<dbReference type="Proteomes" id="UP000242219">
    <property type="component" value="Unassembled WGS sequence"/>
</dbReference>
<proteinExistence type="predicted"/>
<reference evidence="1 2" key="1">
    <citation type="journal article" date="2016" name="Genome Announc.">
        <title>Draft Genome Sequence of the Anaerobic Ammonium-Oxidizing Bacterium 'Candidatus Brocadia sp. 40'.</title>
        <authorList>
            <person name="Ali M."/>
            <person name="Haroon M.F."/>
            <person name="Narita Y."/>
            <person name="Zhang L."/>
            <person name="Rangel Shaw D."/>
            <person name="Okabe S."/>
            <person name="Saikaly P.E."/>
        </authorList>
    </citation>
    <scope>NUCLEOTIDE SEQUENCE [LARGE SCALE GENOMIC DNA]</scope>
    <source>
        <strain evidence="1 2">40</strain>
    </source>
</reference>
<protein>
    <submittedName>
        <fullName evidence="1">Uncharacterized protein</fullName>
    </submittedName>
</protein>
<keyword evidence="2" id="KW-1185">Reference proteome</keyword>